<reference evidence="1 2" key="2">
    <citation type="submission" date="2019-05" db="EMBL/GenBank/DDBJ databases">
        <title>Glycomyces buryatensis sp. nov.</title>
        <authorList>
            <person name="Nikitina E."/>
        </authorList>
    </citation>
    <scope>NUCLEOTIDE SEQUENCE [LARGE SCALE GENOMIC DNA]</scope>
    <source>
        <strain evidence="1 2">18</strain>
    </source>
</reference>
<comment type="caution">
    <text evidence="1">The sequence shown here is derived from an EMBL/GenBank/DDBJ whole genome shotgun (WGS) entry which is preliminary data.</text>
</comment>
<dbReference type="SUPFAM" id="SSF56059">
    <property type="entry name" value="Glutathione synthetase ATP-binding domain-like"/>
    <property type="match status" value="1"/>
</dbReference>
<dbReference type="AlphaFoldDB" id="A0A4S8Q5B1"/>
<dbReference type="OrthoDB" id="9794735at2"/>
<dbReference type="EMBL" id="STGY01000066">
    <property type="protein sequence ID" value="THV39477.1"/>
    <property type="molecule type" value="Genomic_DNA"/>
</dbReference>
<gene>
    <name evidence="1" type="ORF">FAB82_17845</name>
</gene>
<evidence type="ECO:0000313" key="2">
    <source>
        <dbReference type="Proteomes" id="UP000308760"/>
    </source>
</evidence>
<reference evidence="2" key="1">
    <citation type="submission" date="2019-04" db="EMBL/GenBank/DDBJ databases">
        <title>Nocardioides xinjiangensis sp. nov.</title>
        <authorList>
            <person name="Liu S."/>
        </authorList>
    </citation>
    <scope>NUCLEOTIDE SEQUENCE [LARGE SCALE GENOMIC DNA]</scope>
    <source>
        <strain evidence="2">18</strain>
    </source>
</reference>
<dbReference type="RefSeq" id="WP_136535895.1">
    <property type="nucleotide sequence ID" value="NZ_STGY01000066.1"/>
</dbReference>
<keyword evidence="2" id="KW-1185">Reference proteome</keyword>
<proteinExistence type="predicted"/>
<organism evidence="1 2">
    <name type="scientific">Glycomyces buryatensis</name>
    <dbReference type="NCBI Taxonomy" id="2570927"/>
    <lineage>
        <taxon>Bacteria</taxon>
        <taxon>Bacillati</taxon>
        <taxon>Actinomycetota</taxon>
        <taxon>Actinomycetes</taxon>
        <taxon>Glycomycetales</taxon>
        <taxon>Glycomycetaceae</taxon>
        <taxon>Glycomyces</taxon>
    </lineage>
</organism>
<name>A0A4S8Q5B1_9ACTN</name>
<evidence type="ECO:0000313" key="1">
    <source>
        <dbReference type="EMBL" id="THV39477.1"/>
    </source>
</evidence>
<protein>
    <submittedName>
        <fullName evidence="1">Uncharacterized protein</fullName>
    </submittedName>
</protein>
<accession>A0A4S8Q5B1</accession>
<sequence>MSVGLRVPATYIGNDPEQAKAFAKLHGPHLIAKAFQPNLWVEHGVARTTWTTRITVDQLNDEGFGVTANLIQAWVEKDLEVRVIVVGDDAFAVRIDAHSDAARIDFRSDYDAVTYQLIGLPERPMRAASVHGSHGAAVRSLRLRGHTVRRLDFL</sequence>
<dbReference type="Proteomes" id="UP000308760">
    <property type="component" value="Unassembled WGS sequence"/>
</dbReference>